<dbReference type="Proteomes" id="UP001473302">
    <property type="component" value="Unassembled WGS sequence"/>
</dbReference>
<accession>A0ABP9Z742</accession>
<reference evidence="3 4" key="1">
    <citation type="submission" date="2024-04" db="EMBL/GenBank/DDBJ databases">
        <title>genome sequences of Mucor flavus KT1a and Helicostylum pulchrum KT1b strains isolated from the surface of a dry-aged beef.</title>
        <authorList>
            <person name="Toyotome T."/>
            <person name="Hosono M."/>
            <person name="Torimaru M."/>
            <person name="Fukuda K."/>
            <person name="Mikami N."/>
        </authorList>
    </citation>
    <scope>NUCLEOTIDE SEQUENCE [LARGE SCALE GENOMIC DNA]</scope>
    <source>
        <strain evidence="3 4">KT1a</strain>
    </source>
</reference>
<feature type="region of interest" description="Disordered" evidence="2">
    <location>
        <begin position="417"/>
        <end position="438"/>
    </location>
</feature>
<gene>
    <name evidence="3" type="ORF">MFLAVUS_008416</name>
</gene>
<name>A0ABP9Z742_9FUNG</name>
<evidence type="ECO:0000313" key="3">
    <source>
        <dbReference type="EMBL" id="GAA5814913.1"/>
    </source>
</evidence>
<feature type="compositionally biased region" description="Low complexity" evidence="2">
    <location>
        <begin position="303"/>
        <end position="336"/>
    </location>
</feature>
<organism evidence="3 4">
    <name type="scientific">Mucor flavus</name>
    <dbReference type="NCBI Taxonomy" id="439312"/>
    <lineage>
        <taxon>Eukaryota</taxon>
        <taxon>Fungi</taxon>
        <taxon>Fungi incertae sedis</taxon>
        <taxon>Mucoromycota</taxon>
        <taxon>Mucoromycotina</taxon>
        <taxon>Mucoromycetes</taxon>
        <taxon>Mucorales</taxon>
        <taxon>Mucorineae</taxon>
        <taxon>Mucoraceae</taxon>
        <taxon>Mucor</taxon>
    </lineage>
</organism>
<evidence type="ECO:0000313" key="4">
    <source>
        <dbReference type="Proteomes" id="UP001473302"/>
    </source>
</evidence>
<proteinExistence type="predicted"/>
<feature type="compositionally biased region" description="Polar residues" evidence="2">
    <location>
        <begin position="285"/>
        <end position="302"/>
    </location>
</feature>
<sequence length="727" mass="79774">MSGTSTPPISPQQKNGNIIADIEFKTDENSILQAKILALEEELSSKNEQMTRETRRLSNQVEELEKKAEDFNTKLVETETENEELYMENLALKIKLDSKMEKEEVPDLSSKVEELQSKLKNANKALSERPPDLSSLVKELQGRLDKANKALAEERNEHSLKVQELRSKALDVTRNLAEQRSTNTISLVFMNKIKKLKANYSNLKNENQFLKEQIKKKDTIMSKSQDLEDMLQSSSDDDTKYMDVDVATHSSINSSNNTARANQLNKMNTPPPPPPPRRSSSKSSDYSFNESFLSFGQRNPSISKSSSASTPASSPPRTRTPRRTSSASSKSSSSSAAVRGSLAKPKISTNVPYIIDLDADSPTHDSSAHISPTERVATANALKERSIASAKGTKAETVSRIISPPIGKAAYRTSGLEPPPPQIVMPSSVSSAKPKKTKSKLAKFVNSRNPSKVIDSRPLISNTVAKKRALSPERPVSETYLASRPVSERLVPSAATAKPVVSTSSAAITKSVISPLSPISSFYNAPASTSTEVLRTEGSASKKIKMDTHYIKFLFSMEKKIISAANLDKQDVPYNPQTCIGDINNLSQQIIVDAFEPSAEFEGALEIYNEEQVLERLLRQSYKGCSVDVPANVKGEDEAATIDAVDNYTSHIASSLSAMEIKKPAFDATSPADEYFRGHLFGMTSMVNDLFSCVAFNTPEKLLPTIKGYHDTVVDAFARANTLYAED</sequence>
<feature type="coiled-coil region" evidence="1">
    <location>
        <begin position="22"/>
        <end position="168"/>
    </location>
</feature>
<protein>
    <submittedName>
        <fullName evidence="3">Uncharacterized protein</fullName>
    </submittedName>
</protein>
<evidence type="ECO:0000256" key="1">
    <source>
        <dbReference type="SAM" id="Coils"/>
    </source>
</evidence>
<dbReference type="EMBL" id="BAABUK010000023">
    <property type="protein sequence ID" value="GAA5814913.1"/>
    <property type="molecule type" value="Genomic_DNA"/>
</dbReference>
<feature type="coiled-coil region" evidence="1">
    <location>
        <begin position="193"/>
        <end position="220"/>
    </location>
</feature>
<comment type="caution">
    <text evidence="3">The sequence shown here is derived from an EMBL/GenBank/DDBJ whole genome shotgun (WGS) entry which is preliminary data.</text>
</comment>
<keyword evidence="1" id="KW-0175">Coiled coil</keyword>
<feature type="compositionally biased region" description="Polar residues" evidence="2">
    <location>
        <begin position="249"/>
        <end position="268"/>
    </location>
</feature>
<evidence type="ECO:0000256" key="2">
    <source>
        <dbReference type="SAM" id="MobiDB-lite"/>
    </source>
</evidence>
<keyword evidence="4" id="KW-1185">Reference proteome</keyword>
<feature type="region of interest" description="Disordered" evidence="2">
    <location>
        <begin position="249"/>
        <end position="343"/>
    </location>
</feature>